<dbReference type="SUPFAM" id="SSF56349">
    <property type="entry name" value="DNA breaking-rejoining enzymes"/>
    <property type="match status" value="1"/>
</dbReference>
<evidence type="ECO:0000313" key="3">
    <source>
        <dbReference type="Proteomes" id="UP000769780"/>
    </source>
</evidence>
<protein>
    <recommendedName>
        <fullName evidence="4">Tyr recombinase domain-containing protein</fullName>
    </recommendedName>
</protein>
<evidence type="ECO:0008006" key="4">
    <source>
        <dbReference type="Google" id="ProtNLM"/>
    </source>
</evidence>
<organism evidence="2 3">
    <name type="scientific">Mesobacillus maritimus</name>
    <dbReference type="NCBI Taxonomy" id="1643336"/>
    <lineage>
        <taxon>Bacteria</taxon>
        <taxon>Bacillati</taxon>
        <taxon>Bacillota</taxon>
        <taxon>Bacilli</taxon>
        <taxon>Bacillales</taxon>
        <taxon>Bacillaceae</taxon>
        <taxon>Mesobacillus</taxon>
    </lineage>
</organism>
<accession>A0ABS7K8V1</accession>
<proteinExistence type="predicted"/>
<dbReference type="InterPro" id="IPR011010">
    <property type="entry name" value="DNA_brk_join_enz"/>
</dbReference>
<evidence type="ECO:0000313" key="2">
    <source>
        <dbReference type="EMBL" id="MBY0098691.1"/>
    </source>
</evidence>
<keyword evidence="3" id="KW-1185">Reference proteome</keyword>
<dbReference type="InterPro" id="IPR013762">
    <property type="entry name" value="Integrase-like_cat_sf"/>
</dbReference>
<comment type="caution">
    <text evidence="2">The sequence shown here is derived from an EMBL/GenBank/DDBJ whole genome shotgun (WGS) entry which is preliminary data.</text>
</comment>
<evidence type="ECO:0000256" key="1">
    <source>
        <dbReference type="ARBA" id="ARBA00023172"/>
    </source>
</evidence>
<dbReference type="Proteomes" id="UP000769780">
    <property type="component" value="Unassembled WGS sequence"/>
</dbReference>
<dbReference type="RefSeq" id="WP_221874913.1">
    <property type="nucleotide sequence ID" value="NZ_JACWFH010000026.1"/>
</dbReference>
<name>A0ABS7K8V1_9BACI</name>
<keyword evidence="1" id="KW-0233">DNA recombination</keyword>
<dbReference type="Gene3D" id="1.10.443.10">
    <property type="entry name" value="Intergrase catalytic core"/>
    <property type="match status" value="1"/>
</dbReference>
<gene>
    <name evidence="2" type="ORF">H0185_18160</name>
</gene>
<sequence>MENLTLLTRNQAAKLSGISGKCFNYLVQQTPFVQYLVKDESNYFVQPEAIPLIQEYYSEHNEAYHFYNNSPEYIAAYHVARMLNLSFRELVEQIRRGNWEGKYVEIPKCAPPPPDLLDIRMNYFFIRSAVLENRFNTIEQIGKNTNLVSLSQLRQYQRAGLLPQPAHLLGTNLYDETEIITLLPSLKVQVKESFSEFVGENLKSAFDLLNQKQQELLRKYLRFRENGGVIDYNGYRSAPQIANKDEMIEVMKRTISSAFVLIIAGRCGIEDDFHKNPFQRIQLPDGFNPDVFDIYKVTKDDYLFLSTKRKGKTLINYYQQLRPFYYYLLDSMEEDAMDDEDEFRKFTRIKRRIMKFLQQFPRKDSELNKADVNTRTKTFLTREQMVLIKHYLLEDLRARDPLKNATMWQLSCTTGIRPEELHKLKIEHFQLDYDGYLKTDEKGWGILRLPASISKQENSPSHPDYHTPIPPDTVKQLNQFLSFIYRKQDQSFPKGKGFLFRPDYALPEYQYKKPMTFGFINRLRQQLDFLDDVRKQDFIFKASRHSLNNIIMRTFIRDDISLNDLAKRTAADHQLRHKPTRSVGEEYYLSEISKEQYYQVLDATINFPWDLEKLKVWEEERGYRVGTMILEVESFTDNLDEENPERNDLQEQLLKIDSELIQIQQKPKGMTEQQWISKRQSLIASKKKIITTLKGV</sequence>
<reference evidence="2 3" key="1">
    <citation type="submission" date="2020-07" db="EMBL/GenBank/DDBJ databases">
        <title>Fungal Genomes of the International Space Station.</title>
        <authorList>
            <person name="Seuylemezian A."/>
            <person name="Singh N.K."/>
            <person name="Wood J."/>
            <person name="Venkateswaran K."/>
        </authorList>
    </citation>
    <scope>NUCLEOTIDE SEQUENCE [LARGE SCALE GENOMIC DNA]</scope>
    <source>
        <strain evidence="2 3">PL-B2</strain>
    </source>
</reference>
<dbReference type="EMBL" id="JACWFH010000026">
    <property type="protein sequence ID" value="MBY0098691.1"/>
    <property type="molecule type" value="Genomic_DNA"/>
</dbReference>